<feature type="transmembrane region" description="Helical" evidence="1">
    <location>
        <begin position="60"/>
        <end position="82"/>
    </location>
</feature>
<keyword evidence="3" id="KW-1185">Reference proteome</keyword>
<accession>A0A222FMM9</accession>
<dbReference type="RefSeq" id="WP_094061447.1">
    <property type="nucleotide sequence ID" value="NZ_CP022530.1"/>
</dbReference>
<dbReference type="InterPro" id="IPR021762">
    <property type="entry name" value="DUF3325"/>
</dbReference>
<name>A0A222FMM9_9GAMM</name>
<dbReference type="Pfam" id="PF11804">
    <property type="entry name" value="DUF3325"/>
    <property type="match status" value="1"/>
</dbReference>
<evidence type="ECO:0000256" key="1">
    <source>
        <dbReference type="SAM" id="Phobius"/>
    </source>
</evidence>
<dbReference type="AlphaFoldDB" id="A0A222FMM9"/>
<evidence type="ECO:0008006" key="4">
    <source>
        <dbReference type="Google" id="ProtNLM"/>
    </source>
</evidence>
<evidence type="ECO:0000313" key="3">
    <source>
        <dbReference type="Proteomes" id="UP000202440"/>
    </source>
</evidence>
<dbReference type="EMBL" id="CP022530">
    <property type="protein sequence ID" value="ASP40278.1"/>
    <property type="molecule type" value="Genomic_DNA"/>
</dbReference>
<dbReference type="KEGG" id="bsan:CHH28_17050"/>
<dbReference type="Proteomes" id="UP000202440">
    <property type="component" value="Chromosome"/>
</dbReference>
<keyword evidence="1" id="KW-1133">Transmembrane helix</keyword>
<sequence length="101" mass="11063">MSFGLLLLACLCGCGCGQRQRKLMALQRPSTKVRRCWQWLLSASVMTALWLLLQSYSVGVAWVMGFAQLMLAGLLVALLLAWKPGWCAIGLRIFGATGTKT</sequence>
<protein>
    <recommendedName>
        <fullName evidence="4">DUF3325 domain-containing protein</fullName>
    </recommendedName>
</protein>
<keyword evidence="1" id="KW-0472">Membrane</keyword>
<reference evidence="2 3" key="1">
    <citation type="submission" date="2017-07" db="EMBL/GenBank/DDBJ databases">
        <title>Annotated genome sequence of Bacterioplanes sanyensis isolated from Red Sea.</title>
        <authorList>
            <person name="Rehman Z.U."/>
        </authorList>
    </citation>
    <scope>NUCLEOTIDE SEQUENCE [LARGE SCALE GENOMIC DNA]</scope>
    <source>
        <strain evidence="2 3">NV9</strain>
    </source>
</reference>
<organism evidence="2 3">
    <name type="scientific">Bacterioplanes sanyensis</name>
    <dbReference type="NCBI Taxonomy" id="1249553"/>
    <lineage>
        <taxon>Bacteria</taxon>
        <taxon>Pseudomonadati</taxon>
        <taxon>Pseudomonadota</taxon>
        <taxon>Gammaproteobacteria</taxon>
        <taxon>Oceanospirillales</taxon>
        <taxon>Oceanospirillaceae</taxon>
        <taxon>Bacterioplanes</taxon>
    </lineage>
</organism>
<proteinExistence type="predicted"/>
<evidence type="ECO:0000313" key="2">
    <source>
        <dbReference type="EMBL" id="ASP40278.1"/>
    </source>
</evidence>
<keyword evidence="1" id="KW-0812">Transmembrane</keyword>
<gene>
    <name evidence="2" type="ORF">CHH28_17050</name>
</gene>